<evidence type="ECO:0000256" key="4">
    <source>
        <dbReference type="ARBA" id="ARBA00022989"/>
    </source>
</evidence>
<dbReference type="STRING" id="331657.A0A4U0XKM5"/>
<feature type="transmembrane region" description="Helical" evidence="6">
    <location>
        <begin position="222"/>
        <end position="244"/>
    </location>
</feature>
<evidence type="ECO:0000313" key="9">
    <source>
        <dbReference type="Proteomes" id="UP000308768"/>
    </source>
</evidence>
<keyword evidence="5 6" id="KW-0472">Membrane</keyword>
<dbReference type="FunFam" id="1.20.1250.20:FF:000057">
    <property type="entry name" value="MFS general substrate transporter"/>
    <property type="match status" value="1"/>
</dbReference>
<comment type="subcellular location">
    <subcellularLocation>
        <location evidence="1">Membrane</location>
        <topology evidence="1">Multi-pass membrane protein</topology>
    </subcellularLocation>
</comment>
<dbReference type="SUPFAM" id="SSF103473">
    <property type="entry name" value="MFS general substrate transporter"/>
    <property type="match status" value="1"/>
</dbReference>
<evidence type="ECO:0000256" key="3">
    <source>
        <dbReference type="ARBA" id="ARBA00022692"/>
    </source>
</evidence>
<proteinExistence type="predicted"/>
<sequence>MGADAKGTMEHLDMVSLDGDVKLNVKGVDETTRTRYLEFSTKDAEWRAFHNKKLVRKIDMRLMPLLVVMYLLNFLDRSNLAQARLGTLEKDLKMKATDFNLATSILFVGYLLMQLPSNMLITRLRPSLYLGIAMATWGLVSACHATVTSFQGLIVVRFFLGFVEAPFFPGAVFLMSCWYTRAELTKRISWLYSGNALANMFGGLLGAGILGNLSGAHGIAGWRWLFIIEGTITVGVALFAAFILPDFPATTKWLTEEERCFASWRLLEDINEADEIKSTSVWTGAKLAFADWRLYLFILLQHMSLLSQTFQYFFPSIVGTLGYGKIQTLLLTVPVWFATFLVSILVTWTAGRTGDRSIHIFCLMCVAALGNAIATGTTAVGARFFAMFLMPMGAISAYQILVAWVANSFPRPLYPKSAAPQYVPGGSANAVICIGVGAMAIVLRFVHIQKNKKLAQADSMALSEEAENDPAL</sequence>
<feature type="transmembrane region" description="Helical" evidence="6">
    <location>
        <begin position="101"/>
        <end position="121"/>
    </location>
</feature>
<accession>A0A4U0XKM5</accession>
<feature type="transmembrane region" description="Helical" evidence="6">
    <location>
        <begin position="426"/>
        <end position="446"/>
    </location>
</feature>
<dbReference type="Pfam" id="PF07690">
    <property type="entry name" value="MFS_1"/>
    <property type="match status" value="1"/>
</dbReference>
<keyword evidence="4 6" id="KW-1133">Transmembrane helix</keyword>
<protein>
    <recommendedName>
        <fullName evidence="7">Major facilitator superfamily (MFS) profile domain-containing protein</fullName>
    </recommendedName>
</protein>
<evidence type="ECO:0000313" key="8">
    <source>
        <dbReference type="EMBL" id="TKA76078.1"/>
    </source>
</evidence>
<organism evidence="8 9">
    <name type="scientific">Cryomyces minteri</name>
    <dbReference type="NCBI Taxonomy" id="331657"/>
    <lineage>
        <taxon>Eukaryota</taxon>
        <taxon>Fungi</taxon>
        <taxon>Dikarya</taxon>
        <taxon>Ascomycota</taxon>
        <taxon>Pezizomycotina</taxon>
        <taxon>Dothideomycetes</taxon>
        <taxon>Dothideomycetes incertae sedis</taxon>
        <taxon>Cryomyces</taxon>
    </lineage>
</organism>
<gene>
    <name evidence="8" type="ORF">B0A49_03007</name>
</gene>
<evidence type="ECO:0000256" key="5">
    <source>
        <dbReference type="ARBA" id="ARBA00023136"/>
    </source>
</evidence>
<dbReference type="PANTHER" id="PTHR43791">
    <property type="entry name" value="PERMEASE-RELATED"/>
    <property type="match status" value="1"/>
</dbReference>
<feature type="transmembrane region" description="Helical" evidence="6">
    <location>
        <begin position="128"/>
        <end position="147"/>
    </location>
</feature>
<keyword evidence="2" id="KW-0813">Transport</keyword>
<comment type="caution">
    <text evidence="8">The sequence shown here is derived from an EMBL/GenBank/DDBJ whole genome shotgun (WGS) entry which is preliminary data.</text>
</comment>
<feature type="transmembrane region" description="Helical" evidence="6">
    <location>
        <begin position="153"/>
        <end position="178"/>
    </location>
</feature>
<keyword evidence="9" id="KW-1185">Reference proteome</keyword>
<dbReference type="OrthoDB" id="2250022at2759"/>
<dbReference type="GO" id="GO:0022857">
    <property type="term" value="F:transmembrane transporter activity"/>
    <property type="evidence" value="ECO:0007669"/>
    <property type="project" value="InterPro"/>
</dbReference>
<dbReference type="Gene3D" id="1.20.1250.20">
    <property type="entry name" value="MFS general substrate transporter like domains"/>
    <property type="match status" value="1"/>
</dbReference>
<evidence type="ECO:0000256" key="2">
    <source>
        <dbReference type="ARBA" id="ARBA00022448"/>
    </source>
</evidence>
<keyword evidence="3 6" id="KW-0812">Transmembrane</keyword>
<feature type="transmembrane region" description="Helical" evidence="6">
    <location>
        <begin position="190"/>
        <end position="210"/>
    </location>
</feature>
<dbReference type="PROSITE" id="PS50850">
    <property type="entry name" value="MFS"/>
    <property type="match status" value="1"/>
</dbReference>
<evidence type="ECO:0000259" key="7">
    <source>
        <dbReference type="PROSITE" id="PS50850"/>
    </source>
</evidence>
<dbReference type="EMBL" id="NAJN01000256">
    <property type="protein sequence ID" value="TKA76078.1"/>
    <property type="molecule type" value="Genomic_DNA"/>
</dbReference>
<dbReference type="Proteomes" id="UP000308768">
    <property type="component" value="Unassembled WGS sequence"/>
</dbReference>
<name>A0A4U0XKM5_9PEZI</name>
<evidence type="ECO:0000256" key="6">
    <source>
        <dbReference type="SAM" id="Phobius"/>
    </source>
</evidence>
<dbReference type="InterPro" id="IPR020846">
    <property type="entry name" value="MFS_dom"/>
</dbReference>
<evidence type="ECO:0000256" key="1">
    <source>
        <dbReference type="ARBA" id="ARBA00004141"/>
    </source>
</evidence>
<dbReference type="InterPro" id="IPR011701">
    <property type="entry name" value="MFS"/>
</dbReference>
<dbReference type="GO" id="GO:0016020">
    <property type="term" value="C:membrane"/>
    <property type="evidence" value="ECO:0007669"/>
    <property type="project" value="UniProtKB-SubCell"/>
</dbReference>
<feature type="transmembrane region" description="Helical" evidence="6">
    <location>
        <begin position="329"/>
        <end position="351"/>
    </location>
</feature>
<dbReference type="InterPro" id="IPR036259">
    <property type="entry name" value="MFS_trans_sf"/>
</dbReference>
<feature type="transmembrane region" description="Helical" evidence="6">
    <location>
        <begin position="384"/>
        <end position="406"/>
    </location>
</feature>
<feature type="transmembrane region" description="Helical" evidence="6">
    <location>
        <begin position="357"/>
        <end position="377"/>
    </location>
</feature>
<reference evidence="8 9" key="1">
    <citation type="submission" date="2017-03" db="EMBL/GenBank/DDBJ databases">
        <title>Genomes of endolithic fungi from Antarctica.</title>
        <authorList>
            <person name="Coleine C."/>
            <person name="Masonjones S."/>
            <person name="Stajich J.E."/>
        </authorList>
    </citation>
    <scope>NUCLEOTIDE SEQUENCE [LARGE SCALE GENOMIC DNA]</scope>
    <source>
        <strain evidence="8 9">CCFEE 5187</strain>
    </source>
</reference>
<feature type="transmembrane region" description="Helical" evidence="6">
    <location>
        <begin position="62"/>
        <end position="81"/>
    </location>
</feature>
<dbReference type="PANTHER" id="PTHR43791:SF20">
    <property type="entry name" value="TRANSPORTER, PUTATIVE (AFU_ORTHOLOGUE AFUA_3G14670)-RELATED"/>
    <property type="match status" value="1"/>
</dbReference>
<feature type="domain" description="Major facilitator superfamily (MFS) profile" evidence="7">
    <location>
        <begin position="62"/>
        <end position="472"/>
    </location>
</feature>
<dbReference type="AlphaFoldDB" id="A0A4U0XKM5"/>